<keyword evidence="4" id="KW-1185">Reference proteome</keyword>
<dbReference type="InterPro" id="IPR006621">
    <property type="entry name" value="Nose-resist-to-fluoxetine_N"/>
</dbReference>
<dbReference type="PANTHER" id="PTHR11161:SF0">
    <property type="entry name" value="O-ACYLTRANSFERASE LIKE PROTEIN"/>
    <property type="match status" value="1"/>
</dbReference>
<keyword evidence="1" id="KW-1133">Transmembrane helix</keyword>
<feature type="transmembrane region" description="Helical" evidence="1">
    <location>
        <begin position="519"/>
        <end position="540"/>
    </location>
</feature>
<dbReference type="GO" id="GO:0016747">
    <property type="term" value="F:acyltransferase activity, transferring groups other than amino-acyl groups"/>
    <property type="evidence" value="ECO:0007669"/>
    <property type="project" value="InterPro"/>
</dbReference>
<dbReference type="EMBL" id="CANHGI010000002">
    <property type="protein sequence ID" value="CAI5442308.1"/>
    <property type="molecule type" value="Genomic_DNA"/>
</dbReference>
<feature type="transmembrane region" description="Helical" evidence="1">
    <location>
        <begin position="190"/>
        <end position="210"/>
    </location>
</feature>
<evidence type="ECO:0000313" key="4">
    <source>
        <dbReference type="Proteomes" id="UP001152747"/>
    </source>
</evidence>
<dbReference type="SMART" id="SM00703">
    <property type="entry name" value="NRF"/>
    <property type="match status" value="1"/>
</dbReference>
<keyword evidence="1" id="KW-0812">Transmembrane</keyword>
<dbReference type="OrthoDB" id="207378at2759"/>
<accession>A0A9P1ICH7</accession>
<dbReference type="AlphaFoldDB" id="A0A9P1ICH7"/>
<evidence type="ECO:0000256" key="1">
    <source>
        <dbReference type="SAM" id="Phobius"/>
    </source>
</evidence>
<dbReference type="Pfam" id="PF01757">
    <property type="entry name" value="Acyl_transf_3"/>
    <property type="match status" value="1"/>
</dbReference>
<dbReference type="Proteomes" id="UP001152747">
    <property type="component" value="Unassembled WGS sequence"/>
</dbReference>
<protein>
    <recommendedName>
        <fullName evidence="2">Nose resistant-to-fluoxetine protein N-terminal domain-containing protein</fullName>
    </recommendedName>
</protein>
<organism evidence="3 4">
    <name type="scientific">Caenorhabditis angaria</name>
    <dbReference type="NCBI Taxonomy" id="860376"/>
    <lineage>
        <taxon>Eukaryota</taxon>
        <taxon>Metazoa</taxon>
        <taxon>Ecdysozoa</taxon>
        <taxon>Nematoda</taxon>
        <taxon>Chromadorea</taxon>
        <taxon>Rhabditida</taxon>
        <taxon>Rhabditina</taxon>
        <taxon>Rhabditomorpha</taxon>
        <taxon>Rhabditoidea</taxon>
        <taxon>Rhabditidae</taxon>
        <taxon>Peloderinae</taxon>
        <taxon>Caenorhabditis</taxon>
    </lineage>
</organism>
<feature type="transmembrane region" description="Helical" evidence="1">
    <location>
        <begin position="308"/>
        <end position="328"/>
    </location>
</feature>
<feature type="transmembrane region" description="Helical" evidence="1">
    <location>
        <begin position="262"/>
        <end position="285"/>
    </location>
</feature>
<keyword evidence="1" id="KW-0472">Membrane</keyword>
<feature type="transmembrane region" description="Helical" evidence="1">
    <location>
        <begin position="552"/>
        <end position="571"/>
    </location>
</feature>
<evidence type="ECO:0000259" key="2">
    <source>
        <dbReference type="SMART" id="SM00703"/>
    </source>
</evidence>
<dbReference type="PANTHER" id="PTHR11161">
    <property type="entry name" value="O-ACYLTRANSFERASE"/>
    <property type="match status" value="1"/>
</dbReference>
<feature type="transmembrane region" description="Helical" evidence="1">
    <location>
        <begin position="446"/>
        <end position="464"/>
    </location>
</feature>
<name>A0A9P1ICH7_9PELO</name>
<feature type="transmembrane region" description="Helical" evidence="1">
    <location>
        <begin position="222"/>
        <end position="242"/>
    </location>
</feature>
<reference evidence="3" key="1">
    <citation type="submission" date="2022-11" db="EMBL/GenBank/DDBJ databases">
        <authorList>
            <person name="Kikuchi T."/>
        </authorList>
    </citation>
    <scope>NUCLEOTIDE SEQUENCE</scope>
    <source>
        <strain evidence="3">PS1010</strain>
    </source>
</reference>
<feature type="transmembrane region" description="Helical" evidence="1">
    <location>
        <begin position="152"/>
        <end position="170"/>
    </location>
</feature>
<sequence length="653" mass="75201">MNGSTCANDTRTWISSLETFSLVTTECLVKNKCTQKELLILKNNLYAVQQLDAFGKFPTPGILELTLVNDGSYQECQRISGVKYETNYCYLFLYPKATPNISSLIAYRTAVCMPNSCDSQDLANLYNGIDGKIFHAKFAYCAKVEYEKDSAFWGYSIFLGVMVLIAILASTLDFIQDSVYGISSSKEKNIIRKILNTFSFWTNAGIILSIKEQKEGHIKSLDCIRAFSMSWVVAGHATLYFYTSENLLPLKYLANNVWNHLIINAILSVDTFFLLSGIVLSYMFFKQKQRSSVMKSPLTWIMFYVHRYLRLTPPIMIFIGFFTVYFNYVQGPFAASSGNLQEMQVDACKTSWWQNLLYINNFGQDNVSQCYGITWYLSVDTQLYIIAPIFIIGFYISFNIGTILIILGCLASIITTYVMYSLHDMTADIFVTDKSGHFSMIIYQKPWIRCTPYLIGIFTGYLIATLSKRKVRLNWALAIVGWLIAFIIGCACMFSNYDYDKGSYWDWFTRATYYNFTRIGWSIAVSWVIIANHFGWGGPINNFMSHPIWQPFGRLSYCAYIVHWFVMFYYLNLGERPVYFVSFWQIYCYYAIPITFLSFFAAFFWSCLFEISTGKLEKMLFDGLLGNKKPSPKVEEKNDEGEKEIEVIENTKV</sequence>
<dbReference type="Pfam" id="PF20146">
    <property type="entry name" value="NRF"/>
    <property type="match status" value="1"/>
</dbReference>
<gene>
    <name evidence="3" type="ORF">CAMP_LOCUS4945</name>
</gene>
<proteinExistence type="predicted"/>
<dbReference type="InterPro" id="IPR002656">
    <property type="entry name" value="Acyl_transf_3_dom"/>
</dbReference>
<feature type="transmembrane region" description="Helical" evidence="1">
    <location>
        <begin position="373"/>
        <end position="396"/>
    </location>
</feature>
<comment type="caution">
    <text evidence="3">The sequence shown here is derived from an EMBL/GenBank/DDBJ whole genome shotgun (WGS) entry which is preliminary data.</text>
</comment>
<dbReference type="InterPro" id="IPR052728">
    <property type="entry name" value="O2_lipid_transport_reg"/>
</dbReference>
<feature type="transmembrane region" description="Helical" evidence="1">
    <location>
        <begin position="403"/>
        <end position="420"/>
    </location>
</feature>
<feature type="transmembrane region" description="Helical" evidence="1">
    <location>
        <begin position="583"/>
        <end position="609"/>
    </location>
</feature>
<feature type="domain" description="Nose resistant-to-fluoxetine protein N-terminal" evidence="2">
    <location>
        <begin position="24"/>
        <end position="143"/>
    </location>
</feature>
<evidence type="ECO:0000313" key="3">
    <source>
        <dbReference type="EMBL" id="CAI5442308.1"/>
    </source>
</evidence>
<feature type="transmembrane region" description="Helical" evidence="1">
    <location>
        <begin position="476"/>
        <end position="499"/>
    </location>
</feature>